<dbReference type="AlphaFoldDB" id="A0A183J963"/>
<dbReference type="GO" id="GO:0004252">
    <property type="term" value="F:serine-type endopeptidase activity"/>
    <property type="evidence" value="ECO:0007669"/>
    <property type="project" value="InterPro"/>
</dbReference>
<dbReference type="InterPro" id="IPR043504">
    <property type="entry name" value="Peptidase_S1_PA_chymotrypsin"/>
</dbReference>
<dbReference type="InterPro" id="IPR001254">
    <property type="entry name" value="Trypsin_dom"/>
</dbReference>
<gene>
    <name evidence="2" type="ORF">SBAD_LOCUS12411</name>
</gene>
<evidence type="ECO:0000259" key="1">
    <source>
        <dbReference type="Pfam" id="PF00089"/>
    </source>
</evidence>
<reference evidence="2 3" key="2">
    <citation type="submission" date="2018-11" db="EMBL/GenBank/DDBJ databases">
        <authorList>
            <consortium name="Pathogen Informatics"/>
        </authorList>
    </citation>
    <scope>NUCLEOTIDE SEQUENCE [LARGE SCALE GENOMIC DNA]</scope>
</reference>
<name>A0A183J963_9BILA</name>
<dbReference type="Proteomes" id="UP000270296">
    <property type="component" value="Unassembled WGS sequence"/>
</dbReference>
<accession>A0A183J963</accession>
<dbReference type="WBParaSite" id="SBAD_0001281901-mRNA-1">
    <property type="protein sequence ID" value="SBAD_0001281901-mRNA-1"/>
    <property type="gene ID" value="SBAD_0001281901"/>
</dbReference>
<sequence length="214" mass="23639">MYRDPEKTKLVELRLVELVLGVHNLSDLRNAVVVHARTIIINQGLLHYVPVNDFALIEVQEKIVMRRTVQAVGIPHAYDAHILPPGSSFVVYAFDSRGVKQVIGGVKLKVFDSSKHMKCGMFYRPEYHICAVESGKSGQLNKGISGAPVIGFIGNRAVLIAYVTSKTRLDYIILSNMVAYRVIAYAAAKQLVQMPDGAMGKLRRNGSAYVLLSL</sequence>
<dbReference type="Pfam" id="PF00089">
    <property type="entry name" value="Trypsin"/>
    <property type="match status" value="1"/>
</dbReference>
<proteinExistence type="predicted"/>
<dbReference type="EMBL" id="UZAM01017699">
    <property type="protein sequence ID" value="VDP48090.1"/>
    <property type="molecule type" value="Genomic_DNA"/>
</dbReference>
<reference evidence="4" key="1">
    <citation type="submission" date="2016-06" db="UniProtKB">
        <authorList>
            <consortium name="WormBaseParasite"/>
        </authorList>
    </citation>
    <scope>IDENTIFICATION</scope>
</reference>
<feature type="domain" description="Peptidase S1" evidence="1">
    <location>
        <begin position="16"/>
        <end position="150"/>
    </location>
</feature>
<organism evidence="4">
    <name type="scientific">Soboliphyme baturini</name>
    <dbReference type="NCBI Taxonomy" id="241478"/>
    <lineage>
        <taxon>Eukaryota</taxon>
        <taxon>Metazoa</taxon>
        <taxon>Ecdysozoa</taxon>
        <taxon>Nematoda</taxon>
        <taxon>Enoplea</taxon>
        <taxon>Dorylaimia</taxon>
        <taxon>Dioctophymatida</taxon>
        <taxon>Dioctophymatoidea</taxon>
        <taxon>Soboliphymatidae</taxon>
        <taxon>Soboliphyme</taxon>
    </lineage>
</organism>
<dbReference type="InterPro" id="IPR009003">
    <property type="entry name" value="Peptidase_S1_PA"/>
</dbReference>
<dbReference type="GO" id="GO:0006508">
    <property type="term" value="P:proteolysis"/>
    <property type="evidence" value="ECO:0007669"/>
    <property type="project" value="InterPro"/>
</dbReference>
<evidence type="ECO:0000313" key="4">
    <source>
        <dbReference type="WBParaSite" id="SBAD_0001281901-mRNA-1"/>
    </source>
</evidence>
<dbReference type="SUPFAM" id="SSF50494">
    <property type="entry name" value="Trypsin-like serine proteases"/>
    <property type="match status" value="1"/>
</dbReference>
<evidence type="ECO:0000313" key="2">
    <source>
        <dbReference type="EMBL" id="VDP48090.1"/>
    </source>
</evidence>
<evidence type="ECO:0000313" key="3">
    <source>
        <dbReference type="Proteomes" id="UP000270296"/>
    </source>
</evidence>
<protein>
    <submittedName>
        <fullName evidence="4">Peptidase S1 domain-containing protein</fullName>
    </submittedName>
</protein>
<dbReference type="Gene3D" id="2.40.10.10">
    <property type="entry name" value="Trypsin-like serine proteases"/>
    <property type="match status" value="1"/>
</dbReference>
<keyword evidence="3" id="KW-1185">Reference proteome</keyword>